<protein>
    <submittedName>
        <fullName evidence="3">Type II toxin-antitoxin system RelE/ParE family toxin</fullName>
    </submittedName>
</protein>
<dbReference type="Gene3D" id="3.30.2310.20">
    <property type="entry name" value="RelE-like"/>
    <property type="match status" value="1"/>
</dbReference>
<keyword evidence="2" id="KW-1277">Toxin-antitoxin system</keyword>
<comment type="caution">
    <text evidence="3">The sequence shown here is derived from an EMBL/GenBank/DDBJ whole genome shotgun (WGS) entry which is preliminary data.</text>
</comment>
<evidence type="ECO:0000313" key="4">
    <source>
        <dbReference type="Proteomes" id="UP001221217"/>
    </source>
</evidence>
<sequence>MDKYKIAETEQFQKKIKKNKYKNLYKKITEYIYPLLRKNPYFGPNIKRLKGEYSGLYRYRIGKFRLFYEIDNDKIIVFIIDIEDRKDAYN</sequence>
<dbReference type="EMBL" id="JAQQAL010000050">
    <property type="protein sequence ID" value="MDC7228530.1"/>
    <property type="molecule type" value="Genomic_DNA"/>
</dbReference>
<dbReference type="PANTHER" id="PTHR35601">
    <property type="entry name" value="TOXIN RELE"/>
    <property type="match status" value="1"/>
</dbReference>
<evidence type="ECO:0000313" key="3">
    <source>
        <dbReference type="EMBL" id="MDC7228530.1"/>
    </source>
</evidence>
<dbReference type="InterPro" id="IPR007712">
    <property type="entry name" value="RelE/ParE_toxin"/>
</dbReference>
<accession>A0AAJ1MP07</accession>
<proteinExistence type="inferred from homology"/>
<reference evidence="3 4" key="1">
    <citation type="submission" date="2022-12" db="EMBL/GenBank/DDBJ databases">
        <title>Metagenome assembled genome from gulf of manar.</title>
        <authorList>
            <person name="Kohli P."/>
            <person name="Pk S."/>
            <person name="Venkata Ramana C."/>
            <person name="Sasikala C."/>
        </authorList>
    </citation>
    <scope>NUCLEOTIDE SEQUENCE [LARGE SCALE GENOMIC DNA]</scope>
    <source>
        <strain evidence="3">JB008</strain>
    </source>
</reference>
<dbReference type="Pfam" id="PF05016">
    <property type="entry name" value="ParE_toxin"/>
    <property type="match status" value="1"/>
</dbReference>
<dbReference type="AlphaFoldDB" id="A0AAJ1MP07"/>
<dbReference type="PANTHER" id="PTHR35601:SF1">
    <property type="entry name" value="TOXIN RELE"/>
    <property type="match status" value="1"/>
</dbReference>
<name>A0AAJ1MP07_9SPIO</name>
<evidence type="ECO:0000256" key="1">
    <source>
        <dbReference type="ARBA" id="ARBA00006226"/>
    </source>
</evidence>
<dbReference type="SUPFAM" id="SSF143011">
    <property type="entry name" value="RelE-like"/>
    <property type="match status" value="1"/>
</dbReference>
<organism evidence="3 4">
    <name type="scientific">Candidatus Thalassospirochaeta sargassi</name>
    <dbReference type="NCBI Taxonomy" id="3119039"/>
    <lineage>
        <taxon>Bacteria</taxon>
        <taxon>Pseudomonadati</taxon>
        <taxon>Spirochaetota</taxon>
        <taxon>Spirochaetia</taxon>
        <taxon>Spirochaetales</taxon>
        <taxon>Spirochaetaceae</taxon>
        <taxon>Candidatus Thalassospirochaeta</taxon>
    </lineage>
</organism>
<evidence type="ECO:0000256" key="2">
    <source>
        <dbReference type="ARBA" id="ARBA00022649"/>
    </source>
</evidence>
<dbReference type="Proteomes" id="UP001221217">
    <property type="component" value="Unassembled WGS sequence"/>
</dbReference>
<gene>
    <name evidence="3" type="ORF">PQJ61_17345</name>
</gene>
<dbReference type="NCBIfam" id="TIGR02385">
    <property type="entry name" value="RelE_StbE"/>
    <property type="match status" value="1"/>
</dbReference>
<comment type="similarity">
    <text evidence="1">Belongs to the RelE toxin family.</text>
</comment>
<dbReference type="InterPro" id="IPR035093">
    <property type="entry name" value="RelE/ParE_toxin_dom_sf"/>
</dbReference>